<dbReference type="RefSeq" id="WP_143742537.1">
    <property type="nucleotide sequence ID" value="NZ_FUXE01000001.1"/>
</dbReference>
<keyword evidence="3" id="KW-1185">Reference proteome</keyword>
<gene>
    <name evidence="2" type="ORF">SAMN02745171_00134</name>
</gene>
<reference evidence="3" key="1">
    <citation type="submission" date="2017-02" db="EMBL/GenBank/DDBJ databases">
        <authorList>
            <person name="Varghese N."/>
            <person name="Submissions S."/>
        </authorList>
    </citation>
    <scope>NUCLEOTIDE SEQUENCE [LARGE SCALE GENOMIC DNA]</scope>
    <source>
        <strain evidence="3">ATCC 51356</strain>
    </source>
</reference>
<evidence type="ECO:0000256" key="1">
    <source>
        <dbReference type="SAM" id="SignalP"/>
    </source>
</evidence>
<feature type="signal peptide" evidence="1">
    <location>
        <begin position="1"/>
        <end position="23"/>
    </location>
</feature>
<dbReference type="AlphaFoldDB" id="A0A1T4KPG2"/>
<evidence type="ECO:0000313" key="2">
    <source>
        <dbReference type="EMBL" id="SJZ44305.1"/>
    </source>
</evidence>
<name>A0A1T4KPG2_9PORP</name>
<protein>
    <submittedName>
        <fullName evidence="2">Uncharacterized protein</fullName>
    </submittedName>
</protein>
<dbReference type="EMBL" id="FUXE01000001">
    <property type="protein sequence ID" value="SJZ44305.1"/>
    <property type="molecule type" value="Genomic_DNA"/>
</dbReference>
<accession>A0A1T4KPG2</accession>
<sequence length="241" mass="27220">MKKIIALCTVMLGVITCCSSRMAIAQNRLTGIVAETEEIKFTTASDDEEGGLYGKGSTCLFRTWNKYLSWSPEAPKSSSMNFKPTLHSREGRLSFISSPSSLPMQTRAIYKSGKIEQDLMILVKDRLIETLGDDGLDEMFIELTYYDFDKDGKREVVLSFVDYGSLFIVGYVLKFTDREPEAPWEYLAEVRGQTFLYVNRETEEVVAPVGSQGLFDAYRFDGKEFVLSDSSFEDRINATAE</sequence>
<evidence type="ECO:0000313" key="3">
    <source>
        <dbReference type="Proteomes" id="UP000190121"/>
    </source>
</evidence>
<feature type="chain" id="PRO_5012301178" evidence="1">
    <location>
        <begin position="24"/>
        <end position="241"/>
    </location>
</feature>
<dbReference type="OrthoDB" id="2667245at2"/>
<dbReference type="STRING" id="29524.SAMN02745171_00134"/>
<proteinExistence type="predicted"/>
<dbReference type="Proteomes" id="UP000190121">
    <property type="component" value="Unassembled WGS sequence"/>
</dbReference>
<organism evidence="2 3">
    <name type="scientific">Porphyromonas circumdentaria</name>
    <dbReference type="NCBI Taxonomy" id="29524"/>
    <lineage>
        <taxon>Bacteria</taxon>
        <taxon>Pseudomonadati</taxon>
        <taxon>Bacteroidota</taxon>
        <taxon>Bacteroidia</taxon>
        <taxon>Bacteroidales</taxon>
        <taxon>Porphyromonadaceae</taxon>
        <taxon>Porphyromonas</taxon>
    </lineage>
</organism>
<keyword evidence="1" id="KW-0732">Signal</keyword>